<organism evidence="1 2">
    <name type="scientific">Hyalomma asiaticum</name>
    <name type="common">Tick</name>
    <dbReference type="NCBI Taxonomy" id="266040"/>
    <lineage>
        <taxon>Eukaryota</taxon>
        <taxon>Metazoa</taxon>
        <taxon>Ecdysozoa</taxon>
        <taxon>Arthropoda</taxon>
        <taxon>Chelicerata</taxon>
        <taxon>Arachnida</taxon>
        <taxon>Acari</taxon>
        <taxon>Parasitiformes</taxon>
        <taxon>Ixodida</taxon>
        <taxon>Ixodoidea</taxon>
        <taxon>Ixodidae</taxon>
        <taxon>Hyalomminae</taxon>
        <taxon>Hyalomma</taxon>
    </lineage>
</organism>
<gene>
    <name evidence="1" type="ORF">HPB50_027152</name>
</gene>
<comment type="caution">
    <text evidence="1">The sequence shown here is derived from an EMBL/GenBank/DDBJ whole genome shotgun (WGS) entry which is preliminary data.</text>
</comment>
<reference evidence="1" key="1">
    <citation type="submission" date="2020-05" db="EMBL/GenBank/DDBJ databases">
        <title>Large-scale comparative analyses of tick genomes elucidate their genetic diversity and vector capacities.</title>
        <authorList>
            <person name="Jia N."/>
            <person name="Wang J."/>
            <person name="Shi W."/>
            <person name="Du L."/>
            <person name="Sun Y."/>
            <person name="Zhan W."/>
            <person name="Jiang J."/>
            <person name="Wang Q."/>
            <person name="Zhang B."/>
            <person name="Ji P."/>
            <person name="Sakyi L.B."/>
            <person name="Cui X."/>
            <person name="Yuan T."/>
            <person name="Jiang B."/>
            <person name="Yang W."/>
            <person name="Lam T.T.-Y."/>
            <person name="Chang Q."/>
            <person name="Ding S."/>
            <person name="Wang X."/>
            <person name="Zhu J."/>
            <person name="Ruan X."/>
            <person name="Zhao L."/>
            <person name="Wei J."/>
            <person name="Que T."/>
            <person name="Du C."/>
            <person name="Cheng J."/>
            <person name="Dai P."/>
            <person name="Han X."/>
            <person name="Huang E."/>
            <person name="Gao Y."/>
            <person name="Liu J."/>
            <person name="Shao H."/>
            <person name="Ye R."/>
            <person name="Li L."/>
            <person name="Wei W."/>
            <person name="Wang X."/>
            <person name="Wang C."/>
            <person name="Yang T."/>
            <person name="Huo Q."/>
            <person name="Li W."/>
            <person name="Guo W."/>
            <person name="Chen H."/>
            <person name="Zhou L."/>
            <person name="Ni X."/>
            <person name="Tian J."/>
            <person name="Zhou Y."/>
            <person name="Sheng Y."/>
            <person name="Liu T."/>
            <person name="Pan Y."/>
            <person name="Xia L."/>
            <person name="Li J."/>
            <person name="Zhao F."/>
            <person name="Cao W."/>
        </authorList>
    </citation>
    <scope>NUCLEOTIDE SEQUENCE</scope>
    <source>
        <strain evidence="1">Hyas-2018</strain>
    </source>
</reference>
<dbReference type="Proteomes" id="UP000821845">
    <property type="component" value="Chromosome 1"/>
</dbReference>
<accession>A0ACB7TQ44</accession>
<dbReference type="EMBL" id="CM023481">
    <property type="protein sequence ID" value="KAH6948930.1"/>
    <property type="molecule type" value="Genomic_DNA"/>
</dbReference>
<keyword evidence="2" id="KW-1185">Reference proteome</keyword>
<evidence type="ECO:0000313" key="1">
    <source>
        <dbReference type="EMBL" id="KAH6948930.1"/>
    </source>
</evidence>
<evidence type="ECO:0000313" key="2">
    <source>
        <dbReference type="Proteomes" id="UP000821845"/>
    </source>
</evidence>
<name>A0ACB7TQ44_HYAAI</name>
<sequence>MDLAENLAPCTHPEGGACSIFGQLNDINSILRQTKLELRETSPGTLSLTQAPHLRRDAMSAPSHWVWHLLDAVLQQHHCVISICIDERKEPTGIPLDIISRKVPSLAMLRLRAIASNNNKGLLSLVAALSSGHRLQSLRLEAILLNSECVRQLSRYFSTTVTLETLSLGHTHVDAGVAEQLLMALEQNSTIRTLLLSTCLCYRGAFMGHGNQLAACVRNMASLQTLILDRCCFDCVPGLRVIMDALRCTRRLVTLNLIGYTGTKAFSEKMPLIMAENINLRSLKIAPPEDGRELCQCYLNYKCASCEVDYTENVGNIASLADGIQHNKWIELLTVDLSKSTIQECWNFFQALRLNSTLRKVTVVGLRSQDAASIHQMIRDCGILDRIFLQCPFNIQEPVEAVMKCKKLSSICIDAVQLEYGELLRKSLTLLPFWGHVTEVYLSLSPGVLLKEHALLVRYLEGATKLRNLILLIHKPVTILDVRHKVLAALFGNASIRKLHIDNGLVTNTEETLELASVLCANNRLHEFALFCDSELSLIDDLLRSLALGLHTNHTLCWIHHTPVYYTPQYNAVQDVLRRNRATSMCATHFVVGTKRTQRCAEAFHYVSNTPGLLDYVMQTASIGEAQAAYSIRRAFSKNVQAERYP</sequence>
<proteinExistence type="predicted"/>
<protein>
    <submittedName>
        <fullName evidence="1">Uncharacterized protein</fullName>
    </submittedName>
</protein>